<dbReference type="Pfam" id="PF05036">
    <property type="entry name" value="SPOR"/>
    <property type="match status" value="1"/>
</dbReference>
<sequence length="375" mass="38997">MPFTSLRNLALIAAACGGIAAPAGAQQAFVAEPVNLPPADFTGDQFVDNDGCIFVRAGFDGKTTWVPRVTRSREPVCGQEPTFAAAAVPEPAEEPAVETVEAPSALAAVEAPKSPRAAAPATAASPAAQPAAAATPARSARPQASVPPRIVRSAPPRAPVAADARWDRPAPRIAPSAEVIPTAGGGTMVVAESSWIVPDQVFESRVERGVTIPPGYEPAWEDGRLNPWRAWQKVAGFRATQRVWTSTVPRIGIPEGVPATVEDPVAVYRTTAPAPRTGTGVRYVTDDGRRAVVSTSGAAAQPARFVRVGLFSSQGGADAAARRLHSAGLPVRFGTQRHDGRSLRAVLVGPFTSDAALRDGLAQTRRAGYADAVAH</sequence>
<dbReference type="GO" id="GO:0042834">
    <property type="term" value="F:peptidoglycan binding"/>
    <property type="evidence" value="ECO:0007669"/>
    <property type="project" value="InterPro"/>
</dbReference>
<proteinExistence type="predicted"/>
<dbReference type="OrthoDB" id="7843142at2"/>
<dbReference type="AlphaFoldDB" id="A0A1H3HYH2"/>
<dbReference type="EMBL" id="FNPF01000004">
    <property type="protein sequence ID" value="SDY20285.1"/>
    <property type="molecule type" value="Genomic_DNA"/>
</dbReference>
<protein>
    <submittedName>
        <fullName evidence="4">Sporulation related domain-containing protein</fullName>
    </submittedName>
</protein>
<dbReference type="RefSeq" id="WP_089881503.1">
    <property type="nucleotide sequence ID" value="NZ_FNPF01000004.1"/>
</dbReference>
<organism evidence="4 5">
    <name type="scientific">Citreimonas salinaria</name>
    <dbReference type="NCBI Taxonomy" id="321339"/>
    <lineage>
        <taxon>Bacteria</taxon>
        <taxon>Pseudomonadati</taxon>
        <taxon>Pseudomonadota</taxon>
        <taxon>Alphaproteobacteria</taxon>
        <taxon>Rhodobacterales</taxon>
        <taxon>Roseobacteraceae</taxon>
        <taxon>Citreimonas</taxon>
    </lineage>
</organism>
<feature type="region of interest" description="Disordered" evidence="1">
    <location>
        <begin position="111"/>
        <end position="164"/>
    </location>
</feature>
<dbReference type="Proteomes" id="UP000199286">
    <property type="component" value="Unassembled WGS sequence"/>
</dbReference>
<gene>
    <name evidence="4" type="ORF">SAMN05444340_104234</name>
</gene>
<keyword evidence="2" id="KW-0732">Signal</keyword>
<evidence type="ECO:0000313" key="5">
    <source>
        <dbReference type="Proteomes" id="UP000199286"/>
    </source>
</evidence>
<feature type="signal peptide" evidence="2">
    <location>
        <begin position="1"/>
        <end position="25"/>
    </location>
</feature>
<feature type="domain" description="SPOR" evidence="3">
    <location>
        <begin position="298"/>
        <end position="375"/>
    </location>
</feature>
<keyword evidence="5" id="KW-1185">Reference proteome</keyword>
<dbReference type="InterPro" id="IPR036680">
    <property type="entry name" value="SPOR-like_sf"/>
</dbReference>
<evidence type="ECO:0000259" key="3">
    <source>
        <dbReference type="PROSITE" id="PS51724"/>
    </source>
</evidence>
<accession>A0A1H3HYH2</accession>
<dbReference type="PROSITE" id="PS51724">
    <property type="entry name" value="SPOR"/>
    <property type="match status" value="1"/>
</dbReference>
<reference evidence="4 5" key="1">
    <citation type="submission" date="2016-10" db="EMBL/GenBank/DDBJ databases">
        <authorList>
            <person name="de Groot N.N."/>
        </authorList>
    </citation>
    <scope>NUCLEOTIDE SEQUENCE [LARGE SCALE GENOMIC DNA]</scope>
    <source>
        <strain evidence="4 5">DSM 26880</strain>
    </source>
</reference>
<evidence type="ECO:0000256" key="1">
    <source>
        <dbReference type="SAM" id="MobiDB-lite"/>
    </source>
</evidence>
<feature type="chain" id="PRO_5011444810" evidence="2">
    <location>
        <begin position="26"/>
        <end position="375"/>
    </location>
</feature>
<dbReference type="SUPFAM" id="SSF110997">
    <property type="entry name" value="Sporulation related repeat"/>
    <property type="match status" value="1"/>
</dbReference>
<evidence type="ECO:0000256" key="2">
    <source>
        <dbReference type="SAM" id="SignalP"/>
    </source>
</evidence>
<evidence type="ECO:0000313" key="4">
    <source>
        <dbReference type="EMBL" id="SDY20285.1"/>
    </source>
</evidence>
<dbReference type="STRING" id="321339.SAMN05444340_104234"/>
<dbReference type="Gene3D" id="3.30.70.1070">
    <property type="entry name" value="Sporulation related repeat"/>
    <property type="match status" value="1"/>
</dbReference>
<feature type="compositionally biased region" description="Low complexity" evidence="1">
    <location>
        <begin position="111"/>
        <end position="163"/>
    </location>
</feature>
<name>A0A1H3HYH2_9RHOB</name>
<dbReference type="InterPro" id="IPR007730">
    <property type="entry name" value="SPOR-like_dom"/>
</dbReference>